<dbReference type="NCBIfam" id="TIGR01267">
    <property type="entry name" value="Phe4hydrox_mono"/>
    <property type="match status" value="1"/>
</dbReference>
<dbReference type="GO" id="GO:0004505">
    <property type="term" value="F:phenylalanine 4-monooxygenase activity"/>
    <property type="evidence" value="ECO:0007669"/>
    <property type="project" value="UniProtKB-EC"/>
</dbReference>
<evidence type="ECO:0000313" key="16">
    <source>
        <dbReference type="Proteomes" id="UP000271227"/>
    </source>
</evidence>
<evidence type="ECO:0000256" key="13">
    <source>
        <dbReference type="PIRSR" id="PIRSR601273-2"/>
    </source>
</evidence>
<keyword evidence="10" id="KW-0503">Monooxygenase</keyword>
<feature type="binding site" evidence="13">
    <location>
        <position position="174"/>
    </location>
    <ligand>
        <name>Fe cation</name>
        <dbReference type="ChEBI" id="CHEBI:24875"/>
    </ligand>
</feature>
<dbReference type="CDD" id="cd03348">
    <property type="entry name" value="pro_PheOH"/>
    <property type="match status" value="1"/>
</dbReference>
<dbReference type="Proteomes" id="UP000271227">
    <property type="component" value="Unassembled WGS sequence"/>
</dbReference>
<dbReference type="PROSITE" id="PS00367">
    <property type="entry name" value="BH4_AAA_HYDROXYL_1"/>
    <property type="match status" value="1"/>
</dbReference>
<evidence type="ECO:0000256" key="10">
    <source>
        <dbReference type="ARBA" id="ARBA00023033"/>
    </source>
</evidence>
<name>A0A3M0CGK2_9PROT</name>
<keyword evidence="16" id="KW-1185">Reference proteome</keyword>
<dbReference type="Gene3D" id="1.10.800.10">
    <property type="entry name" value="Aromatic amino acid hydroxylase"/>
    <property type="match status" value="1"/>
</dbReference>
<evidence type="ECO:0000256" key="9">
    <source>
        <dbReference type="ARBA" id="ARBA00023004"/>
    </source>
</evidence>
<dbReference type="InterPro" id="IPR018301">
    <property type="entry name" value="ArAA_hydroxylase_Fe/CU_BS"/>
</dbReference>
<keyword evidence="8" id="KW-0560">Oxidoreductase</keyword>
<feature type="binding site" evidence="13">
    <location>
        <position position="133"/>
    </location>
    <ligand>
        <name>Fe cation</name>
        <dbReference type="ChEBI" id="CHEBI:24875"/>
    </ligand>
</feature>
<comment type="pathway">
    <text evidence="3">Amino-acid degradation; L-phenylalanine degradation; acetoacetate and fumarate from L-phenylalanine: step 1/6.</text>
</comment>
<proteinExistence type="inferred from homology"/>
<evidence type="ECO:0000256" key="4">
    <source>
        <dbReference type="ARBA" id="ARBA00009712"/>
    </source>
</evidence>
<evidence type="ECO:0000256" key="1">
    <source>
        <dbReference type="ARBA" id="ARBA00001060"/>
    </source>
</evidence>
<dbReference type="UniPathway" id="UPA00139">
    <property type="reaction ID" value="UER00337"/>
</dbReference>
<reference evidence="15 16" key="1">
    <citation type="submission" date="2018-10" db="EMBL/GenBank/DDBJ databases">
        <title>Genomic Encyclopedia of Archaeal and Bacterial Type Strains, Phase II (KMG-II): from individual species to whole genera.</title>
        <authorList>
            <person name="Goeker M."/>
        </authorList>
    </citation>
    <scope>NUCLEOTIDE SEQUENCE [LARGE SCALE GENOMIC DNA]</scope>
    <source>
        <strain evidence="15 16">DSM 25217</strain>
    </source>
</reference>
<evidence type="ECO:0000256" key="12">
    <source>
        <dbReference type="ARBA" id="ARBA00029922"/>
    </source>
</evidence>
<dbReference type="Pfam" id="PF00351">
    <property type="entry name" value="Biopterin_H"/>
    <property type="match status" value="1"/>
</dbReference>
<keyword evidence="7 13" id="KW-0479">Metal-binding</keyword>
<dbReference type="PANTHER" id="PTHR11473">
    <property type="entry name" value="AROMATIC AMINO ACID HYDROXYLASE"/>
    <property type="match status" value="1"/>
</dbReference>
<dbReference type="InParanoid" id="A0A3M0CGK2"/>
<dbReference type="NCBIfam" id="NF008877">
    <property type="entry name" value="PRK11913.1-2"/>
    <property type="match status" value="1"/>
</dbReference>
<comment type="similarity">
    <text evidence="4">Belongs to the biopterin-dependent aromatic amino acid hydroxylase family.</text>
</comment>
<evidence type="ECO:0000256" key="11">
    <source>
        <dbReference type="ARBA" id="ARBA00023232"/>
    </source>
</evidence>
<dbReference type="GO" id="GO:0006559">
    <property type="term" value="P:L-phenylalanine catabolic process"/>
    <property type="evidence" value="ECO:0007669"/>
    <property type="project" value="UniProtKB-UniPathway"/>
</dbReference>
<dbReference type="PRINTS" id="PR00372">
    <property type="entry name" value="FYWHYDRXLASE"/>
</dbReference>
<dbReference type="OrthoDB" id="9780502at2"/>
<dbReference type="InterPro" id="IPR005960">
    <property type="entry name" value="Phe-4-hydroxylase_mono"/>
</dbReference>
<evidence type="ECO:0000256" key="6">
    <source>
        <dbReference type="ARBA" id="ARBA00020276"/>
    </source>
</evidence>
<feature type="binding site" evidence="13">
    <location>
        <position position="128"/>
    </location>
    <ligand>
        <name>Fe cation</name>
        <dbReference type="ChEBI" id="CHEBI:24875"/>
    </ligand>
</feature>
<evidence type="ECO:0000256" key="8">
    <source>
        <dbReference type="ARBA" id="ARBA00023002"/>
    </source>
</evidence>
<sequence>MLIKTRLGRTVEVAEDYTVDQEWEHFTAEEHDRWDRLYARQCKMLPGRACDEFMDGLTKLSLSDSGIPNFIELSDRLEKLTGWRVVAVPDLVPDDVFFDHLANRRFPAGNFIRPEEQLDYLQEPDVFHDVFGHVPMLAHPVFADYMEAYGQGGQRAGGRGVLKNLARLYWYTVEFGLIKTRDGMRIYGAGIVSSKSESIFSLDSDCPHRIHFDLERLMRTDYRIDDFQQTYWVIDSFDELLKATYQDFGPLYDRLEGDVTAYTPDTVLDNDTVHSHGTQLYANAGGRLKGASDPCLEGPQAA</sequence>
<keyword evidence="9 13" id="KW-0408">Iron</keyword>
<dbReference type="EMBL" id="REFR01000010">
    <property type="protein sequence ID" value="RMB08472.1"/>
    <property type="molecule type" value="Genomic_DNA"/>
</dbReference>
<evidence type="ECO:0000259" key="14">
    <source>
        <dbReference type="PROSITE" id="PS51410"/>
    </source>
</evidence>
<evidence type="ECO:0000256" key="3">
    <source>
        <dbReference type="ARBA" id="ARBA00005088"/>
    </source>
</evidence>
<dbReference type="InterPro" id="IPR019774">
    <property type="entry name" value="Aromatic-AA_hydroxylase_C"/>
</dbReference>
<dbReference type="InterPro" id="IPR036329">
    <property type="entry name" value="Aro-AA_hydroxylase_C_sf"/>
</dbReference>
<dbReference type="AlphaFoldDB" id="A0A3M0CGK2"/>
<keyword evidence="11" id="KW-0585">Phenylalanine catabolism</keyword>
<dbReference type="SUPFAM" id="SSF56534">
    <property type="entry name" value="Aromatic aminoacid monoxygenases, catalytic and oligomerization domains"/>
    <property type="match status" value="1"/>
</dbReference>
<dbReference type="GO" id="GO:0005506">
    <property type="term" value="F:iron ion binding"/>
    <property type="evidence" value="ECO:0007669"/>
    <property type="project" value="InterPro"/>
</dbReference>
<comment type="caution">
    <text evidence="15">The sequence shown here is derived from an EMBL/GenBank/DDBJ whole genome shotgun (WGS) entry which is preliminary data.</text>
</comment>
<protein>
    <recommendedName>
        <fullName evidence="6">Phenylalanine-4-hydroxylase</fullName>
        <ecNumber evidence="5">1.14.16.1</ecNumber>
    </recommendedName>
    <alternativeName>
        <fullName evidence="12">Phe-4-monooxygenase</fullName>
    </alternativeName>
</protein>
<comment type="cofactor">
    <cofactor evidence="2 13">
        <name>Fe(2+)</name>
        <dbReference type="ChEBI" id="CHEBI:29033"/>
    </cofactor>
</comment>
<feature type="domain" description="Biopterin-dependent aromatic amino acid hydroxylase family profile" evidence="14">
    <location>
        <begin position="1"/>
        <end position="297"/>
    </location>
</feature>
<evidence type="ECO:0000256" key="2">
    <source>
        <dbReference type="ARBA" id="ARBA00001954"/>
    </source>
</evidence>
<dbReference type="EC" id="1.14.16.1" evidence="5"/>
<dbReference type="InterPro" id="IPR001273">
    <property type="entry name" value="ArAA_hydroxylase"/>
</dbReference>
<dbReference type="RefSeq" id="WP_121937836.1">
    <property type="nucleotide sequence ID" value="NZ_REFR01000010.1"/>
</dbReference>
<organism evidence="15 16">
    <name type="scientific">Eilatimonas milleporae</name>
    <dbReference type="NCBI Taxonomy" id="911205"/>
    <lineage>
        <taxon>Bacteria</taxon>
        <taxon>Pseudomonadati</taxon>
        <taxon>Pseudomonadota</taxon>
        <taxon>Alphaproteobacteria</taxon>
        <taxon>Kordiimonadales</taxon>
        <taxon>Kordiimonadaceae</taxon>
        <taxon>Eilatimonas</taxon>
    </lineage>
</organism>
<evidence type="ECO:0000313" key="15">
    <source>
        <dbReference type="EMBL" id="RMB08472.1"/>
    </source>
</evidence>
<comment type="catalytic activity">
    <reaction evidence="1">
        <text>(6R)-L-erythro-5,6,7,8-tetrahydrobiopterin + L-phenylalanine + O2 = (4aS,6R)-4a-hydroxy-L-erythro-5,6,7,8-tetrahydrobiopterin + L-tyrosine</text>
        <dbReference type="Rhea" id="RHEA:20273"/>
        <dbReference type="ChEBI" id="CHEBI:15379"/>
        <dbReference type="ChEBI" id="CHEBI:15642"/>
        <dbReference type="ChEBI" id="CHEBI:58095"/>
        <dbReference type="ChEBI" id="CHEBI:58315"/>
        <dbReference type="ChEBI" id="CHEBI:59560"/>
        <dbReference type="EC" id="1.14.16.1"/>
    </reaction>
</comment>
<dbReference type="PANTHER" id="PTHR11473:SF24">
    <property type="entry name" value="PHENYLALANINE-4-HYDROXYLASE"/>
    <property type="match status" value="1"/>
</dbReference>
<evidence type="ECO:0000256" key="5">
    <source>
        <dbReference type="ARBA" id="ARBA00011995"/>
    </source>
</evidence>
<gene>
    <name evidence="15" type="ORF">BXY39_1105</name>
</gene>
<accession>A0A3M0CGK2</accession>
<dbReference type="InterPro" id="IPR036951">
    <property type="entry name" value="ArAA_hydroxylase_sf"/>
</dbReference>
<dbReference type="PROSITE" id="PS51410">
    <property type="entry name" value="BH4_AAA_HYDROXYL_2"/>
    <property type="match status" value="1"/>
</dbReference>
<evidence type="ECO:0000256" key="7">
    <source>
        <dbReference type="ARBA" id="ARBA00022723"/>
    </source>
</evidence>